<dbReference type="GO" id="GO:0005506">
    <property type="term" value="F:iron ion binding"/>
    <property type="evidence" value="ECO:0007669"/>
    <property type="project" value="InterPro"/>
</dbReference>
<evidence type="ECO:0000313" key="18">
    <source>
        <dbReference type="Proteomes" id="UP000054988"/>
    </source>
</evidence>
<keyword evidence="7 14" id="KW-0479">Metal-binding</keyword>
<dbReference type="PRINTS" id="PR00463">
    <property type="entry name" value="EP450I"/>
</dbReference>
<dbReference type="InterPro" id="IPR017972">
    <property type="entry name" value="Cyt_P450_CS"/>
</dbReference>
<dbReference type="Proteomes" id="UP000054988">
    <property type="component" value="Unassembled WGS sequence"/>
</dbReference>
<evidence type="ECO:0000256" key="16">
    <source>
        <dbReference type="SAM" id="Phobius"/>
    </source>
</evidence>
<keyword evidence="13" id="KW-0325">Glycoprotein</keyword>
<dbReference type="PROSITE" id="PS00086">
    <property type="entry name" value="CYTOCHROME_P450"/>
    <property type="match status" value="1"/>
</dbReference>
<keyword evidence="6 16" id="KW-0812">Transmembrane</keyword>
<evidence type="ECO:0000256" key="9">
    <source>
        <dbReference type="ARBA" id="ARBA00023002"/>
    </source>
</evidence>
<evidence type="ECO:0000256" key="8">
    <source>
        <dbReference type="ARBA" id="ARBA00022989"/>
    </source>
</evidence>
<evidence type="ECO:0000256" key="14">
    <source>
        <dbReference type="PIRSR" id="PIRSR602401-1"/>
    </source>
</evidence>
<keyword evidence="11 15" id="KW-0503">Monooxygenase</keyword>
<dbReference type="PANTHER" id="PTHR46300">
    <property type="entry name" value="P450, PUTATIVE (EUROFUNG)-RELATED-RELATED"/>
    <property type="match status" value="1"/>
</dbReference>
<dbReference type="Gene3D" id="1.10.630.10">
    <property type="entry name" value="Cytochrome P450"/>
    <property type="match status" value="1"/>
</dbReference>
<evidence type="ECO:0000256" key="4">
    <source>
        <dbReference type="ARBA" id="ARBA00010617"/>
    </source>
</evidence>
<feature type="binding site" description="axial binding residue" evidence="14">
    <location>
        <position position="439"/>
    </location>
    <ligand>
        <name>heme</name>
        <dbReference type="ChEBI" id="CHEBI:30413"/>
    </ligand>
    <ligandPart>
        <name>Fe</name>
        <dbReference type="ChEBI" id="CHEBI:18248"/>
    </ligandPart>
</feature>
<organism evidence="17 18">
    <name type="scientific">Moniliophthora roreri</name>
    <name type="common">Frosty pod rot fungus</name>
    <name type="synonym">Monilia roreri</name>
    <dbReference type="NCBI Taxonomy" id="221103"/>
    <lineage>
        <taxon>Eukaryota</taxon>
        <taxon>Fungi</taxon>
        <taxon>Dikarya</taxon>
        <taxon>Basidiomycota</taxon>
        <taxon>Agaricomycotina</taxon>
        <taxon>Agaricomycetes</taxon>
        <taxon>Agaricomycetidae</taxon>
        <taxon>Agaricales</taxon>
        <taxon>Marasmiineae</taxon>
        <taxon>Marasmiaceae</taxon>
        <taxon>Moniliophthora</taxon>
    </lineage>
</organism>
<dbReference type="PRINTS" id="PR00385">
    <property type="entry name" value="P450"/>
</dbReference>
<comment type="similarity">
    <text evidence="4 15">Belongs to the cytochrome P450 family.</text>
</comment>
<keyword evidence="8 16" id="KW-1133">Transmembrane helix</keyword>
<dbReference type="CDD" id="cd11065">
    <property type="entry name" value="CYP64-like"/>
    <property type="match status" value="1"/>
</dbReference>
<keyword evidence="10 14" id="KW-0408">Iron</keyword>
<comment type="pathway">
    <text evidence="3">Secondary metabolite biosynthesis.</text>
</comment>
<dbReference type="GO" id="GO:0004497">
    <property type="term" value="F:monooxygenase activity"/>
    <property type="evidence" value="ECO:0007669"/>
    <property type="project" value="UniProtKB-KW"/>
</dbReference>
<accession>A0A0W0F1B2</accession>
<evidence type="ECO:0000256" key="6">
    <source>
        <dbReference type="ARBA" id="ARBA00022692"/>
    </source>
</evidence>
<evidence type="ECO:0000256" key="15">
    <source>
        <dbReference type="RuleBase" id="RU000461"/>
    </source>
</evidence>
<evidence type="ECO:0000256" key="13">
    <source>
        <dbReference type="ARBA" id="ARBA00023180"/>
    </source>
</evidence>
<dbReference type="GO" id="GO:0016020">
    <property type="term" value="C:membrane"/>
    <property type="evidence" value="ECO:0007669"/>
    <property type="project" value="UniProtKB-SubCell"/>
</dbReference>
<dbReference type="eggNOG" id="KOG0156">
    <property type="taxonomic scope" value="Eukaryota"/>
</dbReference>
<dbReference type="GO" id="GO:0016705">
    <property type="term" value="F:oxidoreductase activity, acting on paired donors, with incorporation or reduction of molecular oxygen"/>
    <property type="evidence" value="ECO:0007669"/>
    <property type="project" value="InterPro"/>
</dbReference>
<sequence>MAFATSTPTVFAVIFCVWVIYLKSRRRSNLPPGPKGYPLVGSAFQLDRKRPWHTLVKWKKTYGDVVYLRLFNQDVVVLNSAKAASDLLDRRAANYSQRPRLVVPEHITGGLLLALMNVGPMWRSMRRASHEALNMRVSARYHRPQMREGIQLAMNMLDSPNDWRNHSQRFTASGITSILYNKPPLQSSQDPVTSFLDSVVDAISSACLPGKYLVNHLPFLESMPGFLAKWKRDSKEKHRIYSEEFLSLFLSVKETVLQKRETGPSFVASLVETQQRHGLDDKASAWLAAMLYLAGYETTATAMGWLILAMIAFPEAQHKVHEEIDRVVGRTRIPTLRDMDDLPYTRAVVKEVLRWRPPVPMGVFRTTAEDDIYNGYYIPKGSFIIPNVWAMNHDPVTYGPEADEFRPERFLNEDGTHKESPPDTKDEGHYSFGFGRRICPGRHLANNSVLTFAILLWAAHLEPGKDDFGRVEIPNVEDEAVGINSHVPDFRCSSRPRFPGAMEMLNLAKEEWF</sequence>
<keyword evidence="9 15" id="KW-0560">Oxidoreductase</keyword>
<keyword evidence="5 14" id="KW-0349">Heme</keyword>
<comment type="cofactor">
    <cofactor evidence="1 14">
        <name>heme</name>
        <dbReference type="ChEBI" id="CHEBI:30413"/>
    </cofactor>
</comment>
<evidence type="ECO:0008006" key="19">
    <source>
        <dbReference type="Google" id="ProtNLM"/>
    </source>
</evidence>
<proteinExistence type="inferred from homology"/>
<dbReference type="InterPro" id="IPR036396">
    <property type="entry name" value="Cyt_P450_sf"/>
</dbReference>
<evidence type="ECO:0000256" key="12">
    <source>
        <dbReference type="ARBA" id="ARBA00023136"/>
    </source>
</evidence>
<dbReference type="InterPro" id="IPR050364">
    <property type="entry name" value="Cytochrome_P450_fung"/>
</dbReference>
<comment type="caution">
    <text evidence="17">The sequence shown here is derived from an EMBL/GenBank/DDBJ whole genome shotgun (WGS) entry which is preliminary data.</text>
</comment>
<evidence type="ECO:0000256" key="5">
    <source>
        <dbReference type="ARBA" id="ARBA00022617"/>
    </source>
</evidence>
<feature type="transmembrane region" description="Helical" evidence="16">
    <location>
        <begin position="6"/>
        <end position="22"/>
    </location>
</feature>
<evidence type="ECO:0000256" key="11">
    <source>
        <dbReference type="ARBA" id="ARBA00023033"/>
    </source>
</evidence>
<evidence type="ECO:0000256" key="7">
    <source>
        <dbReference type="ARBA" id="ARBA00022723"/>
    </source>
</evidence>
<dbReference type="InterPro" id="IPR002401">
    <property type="entry name" value="Cyt_P450_E_grp-I"/>
</dbReference>
<evidence type="ECO:0000313" key="17">
    <source>
        <dbReference type="EMBL" id="KTB30108.1"/>
    </source>
</evidence>
<dbReference type="EMBL" id="LATX01002398">
    <property type="protein sequence ID" value="KTB30108.1"/>
    <property type="molecule type" value="Genomic_DNA"/>
</dbReference>
<keyword evidence="12 16" id="KW-0472">Membrane</keyword>
<name>A0A0W0F1B2_MONRR</name>
<evidence type="ECO:0000256" key="1">
    <source>
        <dbReference type="ARBA" id="ARBA00001971"/>
    </source>
</evidence>
<feature type="transmembrane region" description="Helical" evidence="16">
    <location>
        <begin position="285"/>
        <end position="313"/>
    </location>
</feature>
<evidence type="ECO:0000256" key="10">
    <source>
        <dbReference type="ARBA" id="ARBA00023004"/>
    </source>
</evidence>
<dbReference type="PANTHER" id="PTHR46300:SF2">
    <property type="entry name" value="CYTOCHROME P450 MONOOXYGENASE ALNH-RELATED"/>
    <property type="match status" value="1"/>
</dbReference>
<comment type="subcellular location">
    <subcellularLocation>
        <location evidence="2">Membrane</location>
        <topology evidence="2">Single-pass membrane protein</topology>
    </subcellularLocation>
</comment>
<reference evidence="17 18" key="1">
    <citation type="submission" date="2015-12" db="EMBL/GenBank/DDBJ databases">
        <title>Draft genome sequence of Moniliophthora roreri, the causal agent of frosty pod rot of cacao.</title>
        <authorList>
            <person name="Aime M.C."/>
            <person name="Diaz-Valderrama J.R."/>
            <person name="Kijpornyongpan T."/>
            <person name="Phillips-Mora W."/>
        </authorList>
    </citation>
    <scope>NUCLEOTIDE SEQUENCE [LARGE SCALE GENOMIC DNA]</scope>
    <source>
        <strain evidence="17 18">MCA 2952</strain>
    </source>
</reference>
<dbReference type="GO" id="GO:0020037">
    <property type="term" value="F:heme binding"/>
    <property type="evidence" value="ECO:0007669"/>
    <property type="project" value="InterPro"/>
</dbReference>
<dbReference type="AlphaFoldDB" id="A0A0W0F1B2"/>
<dbReference type="Pfam" id="PF00067">
    <property type="entry name" value="p450"/>
    <property type="match status" value="1"/>
</dbReference>
<evidence type="ECO:0000256" key="2">
    <source>
        <dbReference type="ARBA" id="ARBA00004167"/>
    </source>
</evidence>
<evidence type="ECO:0000256" key="3">
    <source>
        <dbReference type="ARBA" id="ARBA00005179"/>
    </source>
</evidence>
<protein>
    <recommendedName>
        <fullName evidence="19">Cytochrome p450</fullName>
    </recommendedName>
</protein>
<dbReference type="InterPro" id="IPR001128">
    <property type="entry name" value="Cyt_P450"/>
</dbReference>
<dbReference type="SUPFAM" id="SSF48264">
    <property type="entry name" value="Cytochrome P450"/>
    <property type="match status" value="1"/>
</dbReference>
<gene>
    <name evidence="17" type="ORF">WG66_17324</name>
</gene>